<reference evidence="1" key="1">
    <citation type="submission" date="2018-07" db="EMBL/GenBank/DDBJ databases">
        <title>Comparative genomics of catfishes provides insights into carnivory and benthic adaptation.</title>
        <authorList>
            <person name="Zhang Y."/>
            <person name="Wang D."/>
            <person name="Peng Z."/>
            <person name="Zheng S."/>
            <person name="Shao F."/>
            <person name="Tao W."/>
        </authorList>
    </citation>
    <scope>NUCLEOTIDE SEQUENCE</scope>
    <source>
        <strain evidence="1">Chongqing</strain>
    </source>
</reference>
<dbReference type="EMBL" id="MU543922">
    <property type="protein sequence ID" value="KAI5628671.1"/>
    <property type="molecule type" value="Genomic_DNA"/>
</dbReference>
<gene>
    <name evidence="1" type="ORF">C0J50_10591</name>
</gene>
<feature type="non-terminal residue" evidence="1">
    <location>
        <position position="1"/>
    </location>
</feature>
<name>A0AAD5B5X7_SILAS</name>
<protein>
    <submittedName>
        <fullName evidence="1">Uncharacterized protein</fullName>
    </submittedName>
</protein>
<proteinExistence type="predicted"/>
<feature type="non-terminal residue" evidence="1">
    <location>
        <position position="187"/>
    </location>
</feature>
<dbReference type="Proteomes" id="UP001205998">
    <property type="component" value="Unassembled WGS sequence"/>
</dbReference>
<sequence length="187" mass="20945">KILHSILFLGHIHPELYEPEKIFKDSEILRRTMEAFPGPFKCYKTYVPLKTPFSYFLELVNNCHKSGGQYPLIPTVMCICESGRCGYYGVPLSCGSHIANKIMTAVSCLHVWHPKVASVVMSVFPVDSRDPKRLHLPSGVSCKAYKLKNLSEVKPPPCFTCNQLFCLPEHTKNKNTPGNCAGTEARS</sequence>
<comment type="caution">
    <text evidence="1">The sequence shown here is derived from an EMBL/GenBank/DDBJ whole genome shotgun (WGS) entry which is preliminary data.</text>
</comment>
<dbReference type="AlphaFoldDB" id="A0AAD5B5X7"/>
<evidence type="ECO:0000313" key="2">
    <source>
        <dbReference type="Proteomes" id="UP001205998"/>
    </source>
</evidence>
<evidence type="ECO:0000313" key="1">
    <source>
        <dbReference type="EMBL" id="KAI5628671.1"/>
    </source>
</evidence>
<organism evidence="1 2">
    <name type="scientific">Silurus asotus</name>
    <name type="common">Amur catfish</name>
    <name type="synonym">Parasilurus asotus</name>
    <dbReference type="NCBI Taxonomy" id="30991"/>
    <lineage>
        <taxon>Eukaryota</taxon>
        <taxon>Metazoa</taxon>
        <taxon>Chordata</taxon>
        <taxon>Craniata</taxon>
        <taxon>Vertebrata</taxon>
        <taxon>Euteleostomi</taxon>
        <taxon>Actinopterygii</taxon>
        <taxon>Neopterygii</taxon>
        <taxon>Teleostei</taxon>
        <taxon>Ostariophysi</taxon>
        <taxon>Siluriformes</taxon>
        <taxon>Siluridae</taxon>
        <taxon>Silurus</taxon>
    </lineage>
</organism>
<keyword evidence="2" id="KW-1185">Reference proteome</keyword>
<accession>A0AAD5B5X7</accession>